<sequence>MTIGVDAGALSITDDRLKVGIYRVTQNLLIHLTKRDAENNYRLYTFGEIEQGIRDSLGKNTQVVTLPKLFWQRVWLPAELVRRPVDVFLGLSQSLPSTRSHNIGFIYDLGFLFHPWAYGSSAGKLVRQTEAVIARSDHIVTISHATKRDILARYGISPTQISVCYPGVDARFCPGADSYRTPRPYLLFVGSLNKAKDIPFTLRAFALFLRRTGLAYDFYLIGGDYWPDPEIRKIVEELGLQDRVKFFGFVSDRVLPQYYRGARAFVTSALREGFCLPAAESMACGTPVVSLDRGAMAEVVGEGGVVVRDSTVESFADAMSSLVHRDSDGKRLGQKSIARAKDFSWPGFAQSVRTLIHAYER</sequence>
<protein>
    <recommendedName>
        <fullName evidence="2">Glycosyltransferase subfamily 4-like N-terminal domain-containing protein</fullName>
    </recommendedName>
</protein>
<dbReference type="GO" id="GO:0009103">
    <property type="term" value="P:lipopolysaccharide biosynthetic process"/>
    <property type="evidence" value="ECO:0007669"/>
    <property type="project" value="TreeGrafter"/>
</dbReference>
<proteinExistence type="predicted"/>
<comment type="caution">
    <text evidence="3">The sequence shown here is derived from an EMBL/GenBank/DDBJ whole genome shotgun (WGS) entry which is preliminary data.</text>
</comment>
<dbReference type="SUPFAM" id="SSF53756">
    <property type="entry name" value="UDP-Glycosyltransferase/glycogen phosphorylase"/>
    <property type="match status" value="1"/>
</dbReference>
<dbReference type="PANTHER" id="PTHR46401">
    <property type="entry name" value="GLYCOSYLTRANSFERASE WBBK-RELATED"/>
    <property type="match status" value="1"/>
</dbReference>
<evidence type="ECO:0000313" key="3">
    <source>
        <dbReference type="EMBL" id="OGG29710.1"/>
    </source>
</evidence>
<reference evidence="3 4" key="1">
    <citation type="journal article" date="2016" name="Nat. Commun.">
        <title>Thousands of microbial genomes shed light on interconnected biogeochemical processes in an aquifer system.</title>
        <authorList>
            <person name="Anantharaman K."/>
            <person name="Brown C.T."/>
            <person name="Hug L.A."/>
            <person name="Sharon I."/>
            <person name="Castelle C.J."/>
            <person name="Probst A.J."/>
            <person name="Thomas B.C."/>
            <person name="Singh A."/>
            <person name="Wilkins M.J."/>
            <person name="Karaoz U."/>
            <person name="Brodie E.L."/>
            <person name="Williams K.H."/>
            <person name="Hubbard S.S."/>
            <person name="Banfield J.F."/>
        </authorList>
    </citation>
    <scope>NUCLEOTIDE SEQUENCE [LARGE SCALE GENOMIC DNA]</scope>
</reference>
<evidence type="ECO:0000313" key="4">
    <source>
        <dbReference type="Proteomes" id="UP000176409"/>
    </source>
</evidence>
<evidence type="ECO:0000259" key="2">
    <source>
        <dbReference type="Pfam" id="PF13439"/>
    </source>
</evidence>
<keyword evidence="1" id="KW-0808">Transferase</keyword>
<dbReference type="GO" id="GO:0016757">
    <property type="term" value="F:glycosyltransferase activity"/>
    <property type="evidence" value="ECO:0007669"/>
    <property type="project" value="TreeGrafter"/>
</dbReference>
<dbReference type="PANTHER" id="PTHR46401:SF2">
    <property type="entry name" value="GLYCOSYLTRANSFERASE WBBK-RELATED"/>
    <property type="match status" value="1"/>
</dbReference>
<dbReference type="Pfam" id="PF13692">
    <property type="entry name" value="Glyco_trans_1_4"/>
    <property type="match status" value="1"/>
</dbReference>
<dbReference type="EMBL" id="MFJZ01000039">
    <property type="protein sequence ID" value="OGG29710.1"/>
    <property type="molecule type" value="Genomic_DNA"/>
</dbReference>
<evidence type="ECO:0000256" key="1">
    <source>
        <dbReference type="ARBA" id="ARBA00022679"/>
    </source>
</evidence>
<dbReference type="AlphaFoldDB" id="A0A1F6AYH9"/>
<organism evidence="3 4">
    <name type="scientific">Candidatus Gottesmanbacteria bacterium RIFCSPLOWO2_01_FULL_49_10</name>
    <dbReference type="NCBI Taxonomy" id="1798396"/>
    <lineage>
        <taxon>Bacteria</taxon>
        <taxon>Candidatus Gottesmaniibacteriota</taxon>
    </lineage>
</organism>
<dbReference type="CDD" id="cd03809">
    <property type="entry name" value="GT4_MtfB-like"/>
    <property type="match status" value="1"/>
</dbReference>
<accession>A0A1F6AYH9</accession>
<dbReference type="Pfam" id="PF13439">
    <property type="entry name" value="Glyco_transf_4"/>
    <property type="match status" value="1"/>
</dbReference>
<dbReference type="Gene3D" id="3.40.50.2000">
    <property type="entry name" value="Glycogen Phosphorylase B"/>
    <property type="match status" value="2"/>
</dbReference>
<feature type="domain" description="Glycosyltransferase subfamily 4-like N-terminal" evidence="2">
    <location>
        <begin position="114"/>
        <end position="170"/>
    </location>
</feature>
<gene>
    <name evidence="3" type="ORF">A2973_04830</name>
</gene>
<dbReference type="InterPro" id="IPR028098">
    <property type="entry name" value="Glyco_trans_4-like_N"/>
</dbReference>
<dbReference type="STRING" id="1798396.A2973_04830"/>
<name>A0A1F6AYH9_9BACT</name>
<dbReference type="Proteomes" id="UP000176409">
    <property type="component" value="Unassembled WGS sequence"/>
</dbReference>